<protein>
    <submittedName>
        <fullName evidence="1">Uncharacterized protein</fullName>
    </submittedName>
</protein>
<evidence type="ECO:0000313" key="1">
    <source>
        <dbReference type="EMBL" id="CAJ1957117.1"/>
    </source>
</evidence>
<dbReference type="EMBL" id="OY731402">
    <property type="protein sequence ID" value="CAJ1957117.1"/>
    <property type="molecule type" value="Genomic_DNA"/>
</dbReference>
<accession>A0AA86SFW4</accession>
<organism evidence="1 2">
    <name type="scientific">Sphenostylis stenocarpa</name>
    <dbReference type="NCBI Taxonomy" id="92480"/>
    <lineage>
        <taxon>Eukaryota</taxon>
        <taxon>Viridiplantae</taxon>
        <taxon>Streptophyta</taxon>
        <taxon>Embryophyta</taxon>
        <taxon>Tracheophyta</taxon>
        <taxon>Spermatophyta</taxon>
        <taxon>Magnoliopsida</taxon>
        <taxon>eudicotyledons</taxon>
        <taxon>Gunneridae</taxon>
        <taxon>Pentapetalae</taxon>
        <taxon>rosids</taxon>
        <taxon>fabids</taxon>
        <taxon>Fabales</taxon>
        <taxon>Fabaceae</taxon>
        <taxon>Papilionoideae</taxon>
        <taxon>50 kb inversion clade</taxon>
        <taxon>NPAAA clade</taxon>
        <taxon>indigoferoid/millettioid clade</taxon>
        <taxon>Phaseoleae</taxon>
        <taxon>Sphenostylis</taxon>
    </lineage>
</organism>
<evidence type="ECO:0000313" key="2">
    <source>
        <dbReference type="Proteomes" id="UP001189624"/>
    </source>
</evidence>
<name>A0AA86SFW4_9FABA</name>
<keyword evidence="2" id="KW-1185">Reference proteome</keyword>
<dbReference type="AlphaFoldDB" id="A0AA86SFW4"/>
<proteinExistence type="predicted"/>
<sequence>MFMASNARIVTVIRPDASKGYTPGNRYGQSQHVVERGNANNDNEATQSTRHCYAKCISECINPSHSKEENFCANKCRDRCNT</sequence>
<dbReference type="Proteomes" id="UP001189624">
    <property type="component" value="Chromosome 5"/>
</dbReference>
<dbReference type="Gramene" id="rna-AYBTSS11_LOCUS17028">
    <property type="protein sequence ID" value="CAJ1957117.1"/>
    <property type="gene ID" value="gene-AYBTSS11_LOCUS17028"/>
</dbReference>
<gene>
    <name evidence="1" type="ORF">AYBTSS11_LOCUS17028</name>
</gene>
<reference evidence="1" key="1">
    <citation type="submission" date="2023-10" db="EMBL/GenBank/DDBJ databases">
        <authorList>
            <person name="Domelevo Entfellner J.-B."/>
        </authorList>
    </citation>
    <scope>NUCLEOTIDE SEQUENCE</scope>
</reference>